<dbReference type="GO" id="GO:0022857">
    <property type="term" value="F:transmembrane transporter activity"/>
    <property type="evidence" value="ECO:0007669"/>
    <property type="project" value="InterPro"/>
</dbReference>
<dbReference type="EMBL" id="JACHJO010000009">
    <property type="protein sequence ID" value="MBB6121143.1"/>
    <property type="molecule type" value="Genomic_DNA"/>
</dbReference>
<dbReference type="Proteomes" id="UP000536604">
    <property type="component" value="Unassembled WGS sequence"/>
</dbReference>
<dbReference type="InterPro" id="IPR020846">
    <property type="entry name" value="MFS_dom"/>
</dbReference>
<name>A0A841IR51_9ACTN</name>
<dbReference type="CDD" id="cd17324">
    <property type="entry name" value="MFS_NepI_like"/>
    <property type="match status" value="1"/>
</dbReference>
<dbReference type="RefSeq" id="WP_184292608.1">
    <property type="nucleotide sequence ID" value="NZ_JACHJO010000009.1"/>
</dbReference>
<proteinExistence type="predicted"/>
<keyword evidence="5 7" id="KW-0472">Membrane</keyword>
<feature type="transmembrane region" description="Helical" evidence="7">
    <location>
        <begin position="334"/>
        <end position="351"/>
    </location>
</feature>
<reference evidence="9 10" key="1">
    <citation type="submission" date="2020-08" db="EMBL/GenBank/DDBJ databases">
        <title>Genomic Encyclopedia of Type Strains, Phase III (KMG-III): the genomes of soil and plant-associated and newly described type strains.</title>
        <authorList>
            <person name="Whitman W."/>
        </authorList>
    </citation>
    <scope>NUCLEOTIDE SEQUENCE [LARGE SCALE GENOMIC DNA]</scope>
    <source>
        <strain evidence="9 10">CECT 8712</strain>
    </source>
</reference>
<dbReference type="InterPro" id="IPR036259">
    <property type="entry name" value="MFS_trans_sf"/>
</dbReference>
<feature type="transmembrane region" description="Helical" evidence="7">
    <location>
        <begin position="291"/>
        <end position="313"/>
    </location>
</feature>
<feature type="transmembrane region" description="Helical" evidence="7">
    <location>
        <begin position="42"/>
        <end position="63"/>
    </location>
</feature>
<evidence type="ECO:0000256" key="6">
    <source>
        <dbReference type="SAM" id="MobiDB-lite"/>
    </source>
</evidence>
<dbReference type="PANTHER" id="PTHR43124">
    <property type="entry name" value="PURINE EFFLUX PUMP PBUE"/>
    <property type="match status" value="1"/>
</dbReference>
<keyword evidence="10" id="KW-1185">Reference proteome</keyword>
<evidence type="ECO:0000256" key="7">
    <source>
        <dbReference type="SAM" id="Phobius"/>
    </source>
</evidence>
<protein>
    <submittedName>
        <fullName evidence="9">DHA1 family inner membrane transport protein</fullName>
    </submittedName>
</protein>
<feature type="transmembrane region" description="Helical" evidence="7">
    <location>
        <begin position="70"/>
        <end position="89"/>
    </location>
</feature>
<feature type="transmembrane region" description="Helical" evidence="7">
    <location>
        <begin position="200"/>
        <end position="222"/>
    </location>
</feature>
<dbReference type="PANTHER" id="PTHR43124:SF3">
    <property type="entry name" value="CHLORAMPHENICOL EFFLUX PUMP RV0191"/>
    <property type="match status" value="1"/>
</dbReference>
<feature type="transmembrane region" description="Helical" evidence="7">
    <location>
        <begin position="357"/>
        <end position="377"/>
    </location>
</feature>
<dbReference type="InterPro" id="IPR050189">
    <property type="entry name" value="MFS_Efflux_Transporters"/>
</dbReference>
<keyword evidence="4 7" id="KW-1133">Transmembrane helix</keyword>
<evidence type="ECO:0000313" key="9">
    <source>
        <dbReference type="EMBL" id="MBB6121143.1"/>
    </source>
</evidence>
<evidence type="ECO:0000259" key="8">
    <source>
        <dbReference type="PROSITE" id="PS50850"/>
    </source>
</evidence>
<dbReference type="AlphaFoldDB" id="A0A841IR51"/>
<feature type="transmembrane region" description="Helical" evidence="7">
    <location>
        <begin position="267"/>
        <end position="285"/>
    </location>
</feature>
<keyword evidence="2" id="KW-1003">Cell membrane</keyword>
<feature type="transmembrane region" description="Helical" evidence="7">
    <location>
        <begin position="129"/>
        <end position="150"/>
    </location>
</feature>
<feature type="transmembrane region" description="Helical" evidence="7">
    <location>
        <begin position="156"/>
        <end position="179"/>
    </location>
</feature>
<accession>A0A841IR51</accession>
<dbReference type="PROSITE" id="PS50850">
    <property type="entry name" value="MFS"/>
    <property type="match status" value="1"/>
</dbReference>
<evidence type="ECO:0000256" key="4">
    <source>
        <dbReference type="ARBA" id="ARBA00022989"/>
    </source>
</evidence>
<dbReference type="Pfam" id="PF07690">
    <property type="entry name" value="MFS_1"/>
    <property type="match status" value="1"/>
</dbReference>
<comment type="caution">
    <text evidence="9">The sequence shown here is derived from an EMBL/GenBank/DDBJ whole genome shotgun (WGS) entry which is preliminary data.</text>
</comment>
<dbReference type="InterPro" id="IPR011701">
    <property type="entry name" value="MFS"/>
</dbReference>
<keyword evidence="3 7" id="KW-0812">Transmembrane</keyword>
<dbReference type="SUPFAM" id="SSF103473">
    <property type="entry name" value="MFS general substrate transporter"/>
    <property type="match status" value="1"/>
</dbReference>
<feature type="compositionally biased region" description="Polar residues" evidence="6">
    <location>
        <begin position="389"/>
        <end position="405"/>
    </location>
</feature>
<dbReference type="GO" id="GO:0005886">
    <property type="term" value="C:plasma membrane"/>
    <property type="evidence" value="ECO:0007669"/>
    <property type="project" value="UniProtKB-SubCell"/>
</dbReference>
<organism evidence="9 10">
    <name type="scientific">Nocardiopsis algeriensis</name>
    <dbReference type="NCBI Taxonomy" id="1478215"/>
    <lineage>
        <taxon>Bacteria</taxon>
        <taxon>Bacillati</taxon>
        <taxon>Actinomycetota</taxon>
        <taxon>Actinomycetes</taxon>
        <taxon>Streptosporangiales</taxon>
        <taxon>Nocardiopsidaceae</taxon>
        <taxon>Nocardiopsis</taxon>
    </lineage>
</organism>
<evidence type="ECO:0000256" key="1">
    <source>
        <dbReference type="ARBA" id="ARBA00004651"/>
    </source>
</evidence>
<sequence>MPLALLALAVGAFAIGTAEFVIMGLLPEVADGLGVDISSAGYLISAYALGVVVGAPLLTAAATRLPRKSVLILFMGLFALGNLGTVLSPTYEAVFASRVVAGLPHGAFFGAGALAAAQMAGPARQGRAVARMFLGLTVANVVGVPVGTLLGQELGWRAAFLVVTAIAALAAAGIAAFVPRLPRAGTGRLLSEVRALGRPQVVLGLLAGVFGFAGVFAVYSYISPMVTELAGIPERGVTVVLALFGIGMTLGSLVAGPLSDRALRPTVYGSMAALTVLLLAFTYTVHNPWTAMASVVALGAIGFGVTTPLQLLVMNKAGSAPTMASAANHSAFNLANAGGAWVGGLGISAGLGLTSPAALGAALTLVGLAIALTAGALDRRNARTRRPQETTTDSTEPAATGTQQHPDTEEP</sequence>
<evidence type="ECO:0000256" key="2">
    <source>
        <dbReference type="ARBA" id="ARBA00022475"/>
    </source>
</evidence>
<feature type="transmembrane region" description="Helical" evidence="7">
    <location>
        <begin position="95"/>
        <end position="117"/>
    </location>
</feature>
<feature type="domain" description="Major facilitator superfamily (MFS) profile" evidence="8">
    <location>
        <begin position="4"/>
        <end position="379"/>
    </location>
</feature>
<comment type="subcellular location">
    <subcellularLocation>
        <location evidence="1">Cell membrane</location>
        <topology evidence="1">Multi-pass membrane protein</topology>
    </subcellularLocation>
</comment>
<evidence type="ECO:0000313" key="10">
    <source>
        <dbReference type="Proteomes" id="UP000536604"/>
    </source>
</evidence>
<evidence type="ECO:0000256" key="3">
    <source>
        <dbReference type="ARBA" id="ARBA00022692"/>
    </source>
</evidence>
<evidence type="ECO:0000256" key="5">
    <source>
        <dbReference type="ARBA" id="ARBA00023136"/>
    </source>
</evidence>
<gene>
    <name evidence="9" type="ORF">FHS13_003111</name>
</gene>
<feature type="region of interest" description="Disordered" evidence="6">
    <location>
        <begin position="380"/>
        <end position="411"/>
    </location>
</feature>
<feature type="transmembrane region" description="Helical" evidence="7">
    <location>
        <begin position="237"/>
        <end position="255"/>
    </location>
</feature>
<dbReference type="Gene3D" id="1.20.1250.20">
    <property type="entry name" value="MFS general substrate transporter like domains"/>
    <property type="match status" value="2"/>
</dbReference>